<feature type="region of interest" description="Disordered" evidence="1">
    <location>
        <begin position="142"/>
        <end position="169"/>
    </location>
</feature>
<feature type="compositionally biased region" description="Basic and acidic residues" evidence="1">
    <location>
        <begin position="30"/>
        <end position="54"/>
    </location>
</feature>
<feature type="region of interest" description="Disordered" evidence="1">
    <location>
        <begin position="1"/>
        <end position="20"/>
    </location>
</feature>
<organism evidence="3 4">
    <name type="scientific">Buddleja alternifolia</name>
    <dbReference type="NCBI Taxonomy" id="168488"/>
    <lineage>
        <taxon>Eukaryota</taxon>
        <taxon>Viridiplantae</taxon>
        <taxon>Streptophyta</taxon>
        <taxon>Embryophyta</taxon>
        <taxon>Tracheophyta</taxon>
        <taxon>Spermatophyta</taxon>
        <taxon>Magnoliopsida</taxon>
        <taxon>eudicotyledons</taxon>
        <taxon>Gunneridae</taxon>
        <taxon>Pentapetalae</taxon>
        <taxon>asterids</taxon>
        <taxon>lamiids</taxon>
        <taxon>Lamiales</taxon>
        <taxon>Scrophulariaceae</taxon>
        <taxon>Buddlejeae</taxon>
        <taxon>Buddleja</taxon>
    </lineage>
</organism>
<feature type="compositionally biased region" description="Acidic residues" evidence="1">
    <location>
        <begin position="205"/>
        <end position="215"/>
    </location>
</feature>
<reference evidence="3" key="1">
    <citation type="submission" date="2019-10" db="EMBL/GenBank/DDBJ databases">
        <authorList>
            <person name="Zhang R."/>
            <person name="Pan Y."/>
            <person name="Wang J."/>
            <person name="Ma R."/>
            <person name="Yu S."/>
        </authorList>
    </citation>
    <scope>NUCLEOTIDE SEQUENCE</scope>
    <source>
        <strain evidence="3">LA-IB0</strain>
        <tissue evidence="3">Leaf</tissue>
    </source>
</reference>
<keyword evidence="2" id="KW-1133">Transmembrane helix</keyword>
<feature type="region of interest" description="Disordered" evidence="1">
    <location>
        <begin position="351"/>
        <end position="371"/>
    </location>
</feature>
<dbReference type="PANTHER" id="PTHR14490:SF5">
    <property type="entry name" value="PROTEIN KRI1 HOMOLOG"/>
    <property type="match status" value="1"/>
</dbReference>
<dbReference type="Proteomes" id="UP000826271">
    <property type="component" value="Unassembled WGS sequence"/>
</dbReference>
<sequence length="441" mass="52020">MGRLELFGDDGDSPNGDVSKIEINREFAKRYEHNKKREELQRYEELKKKGRVDDSDSGSSSEEEDELIKPSKKIDFEFFDALIKIKNQDPILRNKDSKLFNSDSGNENESGSESEKREYENNNKKKIKPMYLKDIVAKQLIEDGPEFDDEEMENGGDEEMKNRVKSYSEEQEEFRREFLEAVEEEEENDEDGDFLKVKNGGSKEGEEEEDNEDEIGEKLDDYFGEDEELDKDTMFLKDYFRNRRWIDDGRSKNIEFEENAGDRVTGHSRKVGGSARKKENARKSQRERKEERMTQAQFEQKEELKRLKNLKKKEINEKLEKIKEGADVGGIDPEEYGRKMNEAFGDRYYKTEDVDPGFGSDDNEDGDGLEKPDFDKEDDLLGLWKGWDELKRLKNLKKREINEFNFMLGVKLLFFFLFHWKIASILFLLLCLNFAFQQRKY</sequence>
<feature type="compositionally biased region" description="Acidic residues" evidence="1">
    <location>
        <begin position="181"/>
        <end position="192"/>
    </location>
</feature>
<keyword evidence="2" id="KW-0472">Membrane</keyword>
<feature type="region of interest" description="Disordered" evidence="1">
    <location>
        <begin position="93"/>
        <end position="124"/>
    </location>
</feature>
<keyword evidence="2" id="KW-0812">Transmembrane</keyword>
<evidence type="ECO:0000256" key="1">
    <source>
        <dbReference type="SAM" id="MobiDB-lite"/>
    </source>
</evidence>
<dbReference type="Pfam" id="PF05178">
    <property type="entry name" value="Kri1"/>
    <property type="match status" value="1"/>
</dbReference>
<dbReference type="EMBL" id="WHWC01000001">
    <property type="protein sequence ID" value="KAG8389742.1"/>
    <property type="molecule type" value="Genomic_DNA"/>
</dbReference>
<dbReference type="PANTHER" id="PTHR14490">
    <property type="entry name" value="ZINC FINGER, ZZ TYPE"/>
    <property type="match status" value="1"/>
</dbReference>
<evidence type="ECO:0000256" key="2">
    <source>
        <dbReference type="SAM" id="Phobius"/>
    </source>
</evidence>
<comment type="caution">
    <text evidence="3">The sequence shown here is derived from an EMBL/GenBank/DDBJ whole genome shotgun (WGS) entry which is preliminary data.</text>
</comment>
<evidence type="ECO:0008006" key="5">
    <source>
        <dbReference type="Google" id="ProtNLM"/>
    </source>
</evidence>
<feature type="compositionally biased region" description="Acidic residues" evidence="1">
    <location>
        <begin position="143"/>
        <end position="157"/>
    </location>
</feature>
<gene>
    <name evidence="3" type="ORF">BUALT_Bualt01G0010300</name>
</gene>
<name>A0AAV6Y9J1_9LAMI</name>
<dbReference type="AlphaFoldDB" id="A0AAV6Y9J1"/>
<dbReference type="GO" id="GO:0005730">
    <property type="term" value="C:nucleolus"/>
    <property type="evidence" value="ECO:0007669"/>
    <property type="project" value="TreeGrafter"/>
</dbReference>
<feature type="region of interest" description="Disordered" evidence="1">
    <location>
        <begin position="30"/>
        <end position="68"/>
    </location>
</feature>
<proteinExistence type="predicted"/>
<accession>A0AAV6Y9J1</accession>
<dbReference type="GO" id="GO:0030686">
    <property type="term" value="C:90S preribosome"/>
    <property type="evidence" value="ECO:0007669"/>
    <property type="project" value="TreeGrafter"/>
</dbReference>
<evidence type="ECO:0000313" key="4">
    <source>
        <dbReference type="Proteomes" id="UP000826271"/>
    </source>
</evidence>
<dbReference type="GO" id="GO:0000447">
    <property type="term" value="P:endonucleolytic cleavage in ITS1 to separate SSU-rRNA from 5.8S rRNA and LSU-rRNA from tricistronic rRNA transcript (SSU-rRNA, 5.8S rRNA, LSU-rRNA)"/>
    <property type="evidence" value="ECO:0007669"/>
    <property type="project" value="TreeGrafter"/>
</dbReference>
<feature type="compositionally biased region" description="Basic and acidic residues" evidence="1">
    <location>
        <begin position="276"/>
        <end position="301"/>
    </location>
</feature>
<dbReference type="InterPro" id="IPR018034">
    <property type="entry name" value="Kri1"/>
</dbReference>
<feature type="transmembrane region" description="Helical" evidence="2">
    <location>
        <begin position="412"/>
        <end position="436"/>
    </location>
</feature>
<keyword evidence="4" id="KW-1185">Reference proteome</keyword>
<feature type="region of interest" description="Disordered" evidence="1">
    <location>
        <begin position="257"/>
        <end position="301"/>
    </location>
</feature>
<feature type="region of interest" description="Disordered" evidence="1">
    <location>
        <begin position="181"/>
        <end position="224"/>
    </location>
</feature>
<feature type="compositionally biased region" description="Basic and acidic residues" evidence="1">
    <location>
        <begin position="113"/>
        <end position="123"/>
    </location>
</feature>
<feature type="compositionally biased region" description="Basic and acidic residues" evidence="1">
    <location>
        <begin position="158"/>
        <end position="169"/>
    </location>
</feature>
<evidence type="ECO:0000313" key="3">
    <source>
        <dbReference type="EMBL" id="KAG8389742.1"/>
    </source>
</evidence>
<feature type="compositionally biased region" description="Basic and acidic residues" evidence="1">
    <location>
        <begin position="193"/>
        <end position="204"/>
    </location>
</feature>
<protein>
    <recommendedName>
        <fullName evidence="5">Protein KRI1 homolog</fullName>
    </recommendedName>
</protein>